<sequence>MQDIWAKHEFIQEKLRKVQPGRGGADARWVACMGQAIKQIGGVGSDASCDVGMWAGRRDGSTGRGAIGCLCCGSTLSAKQVRKAHCGGSSQKW</sequence>
<dbReference type="Proteomes" id="UP000434172">
    <property type="component" value="Unassembled WGS sequence"/>
</dbReference>
<dbReference type="AlphaFoldDB" id="A0A8H3ZL41"/>
<reference evidence="1 2" key="1">
    <citation type="submission" date="2019-12" db="EMBL/GenBank/DDBJ databases">
        <title>A genome sequence resource for the geographically widespread anthracnose pathogen Colletotrichum asianum.</title>
        <authorList>
            <person name="Meng Y."/>
        </authorList>
    </citation>
    <scope>NUCLEOTIDE SEQUENCE [LARGE SCALE GENOMIC DNA]</scope>
    <source>
        <strain evidence="1 2">ICMP 18580</strain>
    </source>
</reference>
<proteinExistence type="predicted"/>
<evidence type="ECO:0000313" key="1">
    <source>
        <dbReference type="EMBL" id="KAF0315685.1"/>
    </source>
</evidence>
<comment type="caution">
    <text evidence="1">The sequence shown here is derived from an EMBL/GenBank/DDBJ whole genome shotgun (WGS) entry which is preliminary data.</text>
</comment>
<gene>
    <name evidence="1" type="ORF">GQ607_017075</name>
</gene>
<name>A0A8H3ZL41_9PEZI</name>
<protein>
    <submittedName>
        <fullName evidence="1">Uncharacterized protein</fullName>
    </submittedName>
</protein>
<evidence type="ECO:0000313" key="2">
    <source>
        <dbReference type="Proteomes" id="UP000434172"/>
    </source>
</evidence>
<organism evidence="1 2">
    <name type="scientific">Colletotrichum asianum</name>
    <dbReference type="NCBI Taxonomy" id="702518"/>
    <lineage>
        <taxon>Eukaryota</taxon>
        <taxon>Fungi</taxon>
        <taxon>Dikarya</taxon>
        <taxon>Ascomycota</taxon>
        <taxon>Pezizomycotina</taxon>
        <taxon>Sordariomycetes</taxon>
        <taxon>Hypocreomycetidae</taxon>
        <taxon>Glomerellales</taxon>
        <taxon>Glomerellaceae</taxon>
        <taxon>Colletotrichum</taxon>
        <taxon>Colletotrichum gloeosporioides species complex</taxon>
    </lineage>
</organism>
<keyword evidence="2" id="KW-1185">Reference proteome</keyword>
<accession>A0A8H3ZL41</accession>
<dbReference type="EMBL" id="WOWK01000190">
    <property type="protein sequence ID" value="KAF0315685.1"/>
    <property type="molecule type" value="Genomic_DNA"/>
</dbReference>